<evidence type="ECO:0000256" key="1">
    <source>
        <dbReference type="ARBA" id="ARBA00009405"/>
    </source>
</evidence>
<dbReference type="GO" id="GO:0004419">
    <property type="term" value="F:hydroxymethylglutaryl-CoA lyase activity"/>
    <property type="evidence" value="ECO:0007669"/>
    <property type="project" value="TreeGrafter"/>
</dbReference>
<dbReference type="EMBL" id="CAESAO010000143">
    <property type="protein sequence ID" value="CAB4346415.1"/>
    <property type="molecule type" value="Genomic_DNA"/>
</dbReference>
<evidence type="ECO:0000313" key="5">
    <source>
        <dbReference type="EMBL" id="CAB4346415.1"/>
    </source>
</evidence>
<dbReference type="PANTHER" id="PTHR42738">
    <property type="entry name" value="HYDROXYMETHYLGLUTARYL-COA LYASE"/>
    <property type="match status" value="1"/>
</dbReference>
<dbReference type="PANTHER" id="PTHR42738:SF7">
    <property type="entry name" value="HYDROXYMETHYLGLUTARYL-COA LYASE"/>
    <property type="match status" value="1"/>
</dbReference>
<dbReference type="SUPFAM" id="SSF51569">
    <property type="entry name" value="Aldolase"/>
    <property type="match status" value="1"/>
</dbReference>
<dbReference type="CDD" id="cd07938">
    <property type="entry name" value="DRE_TIM_HMGL"/>
    <property type="match status" value="1"/>
</dbReference>
<dbReference type="PROSITE" id="PS50991">
    <property type="entry name" value="PYR_CT"/>
    <property type="match status" value="1"/>
</dbReference>
<dbReference type="GO" id="GO:0046951">
    <property type="term" value="P:ketone body biosynthetic process"/>
    <property type="evidence" value="ECO:0007669"/>
    <property type="project" value="TreeGrafter"/>
</dbReference>
<dbReference type="AlphaFoldDB" id="A0A6J5ZWC1"/>
<dbReference type="GO" id="GO:0046872">
    <property type="term" value="F:metal ion binding"/>
    <property type="evidence" value="ECO:0007669"/>
    <property type="project" value="UniProtKB-KW"/>
</dbReference>
<gene>
    <name evidence="5" type="ORF">UFOPK3522_01359</name>
</gene>
<dbReference type="NCBIfam" id="NF004283">
    <property type="entry name" value="PRK05692.1"/>
    <property type="match status" value="1"/>
</dbReference>
<comment type="similarity">
    <text evidence="1">Belongs to the HMG-CoA lyase family.</text>
</comment>
<evidence type="ECO:0000256" key="3">
    <source>
        <dbReference type="ARBA" id="ARBA00023239"/>
    </source>
</evidence>
<sequence length="300" mass="31016">MAPNRVILCDVGPRDGLQNAEPTLTPELRAEYVNMLAATRLPRIEAVSFVNPKRVPQMAGAEEVMGLIERKPGVTYAGLALNERGYDRALACGVDLVQYVVPLSETFAEKNQGTTVDAAAAVGIELAARAKADGIAYAVTLSVAFGCPYDGEIAASRVLAAAEHLAAGGVEEIMLADTIGVGVPTQVRELVTESLGLGLTVGVHFHNTRNTGYANAVAAVESGATILDASTGGLGGCPFTPNATGNIATEDLVYLLEGMGIETGVDLDALFDVSRWLSAQIGAELPGLTYKAGGFAPIAS</sequence>
<keyword evidence="3" id="KW-0456">Lyase</keyword>
<keyword evidence="2" id="KW-0479">Metal-binding</keyword>
<feature type="domain" description="Pyruvate carboxyltransferase" evidence="4">
    <location>
        <begin position="6"/>
        <end position="271"/>
    </location>
</feature>
<reference evidence="5" key="1">
    <citation type="submission" date="2020-05" db="EMBL/GenBank/DDBJ databases">
        <authorList>
            <person name="Chiriac C."/>
            <person name="Salcher M."/>
            <person name="Ghai R."/>
            <person name="Kavagutti S V."/>
        </authorList>
    </citation>
    <scope>NUCLEOTIDE SEQUENCE</scope>
</reference>
<dbReference type="InterPro" id="IPR000891">
    <property type="entry name" value="PYR_CT"/>
</dbReference>
<dbReference type="InterPro" id="IPR013785">
    <property type="entry name" value="Aldolase_TIM"/>
</dbReference>
<accession>A0A6J5ZWC1</accession>
<dbReference type="Gene3D" id="3.20.20.70">
    <property type="entry name" value="Aldolase class I"/>
    <property type="match status" value="1"/>
</dbReference>
<evidence type="ECO:0000256" key="2">
    <source>
        <dbReference type="ARBA" id="ARBA00022723"/>
    </source>
</evidence>
<proteinExistence type="inferred from homology"/>
<evidence type="ECO:0000259" key="4">
    <source>
        <dbReference type="PROSITE" id="PS50991"/>
    </source>
</evidence>
<name>A0A6J5ZWC1_9ZZZZ</name>
<protein>
    <submittedName>
        <fullName evidence="5">Unannotated protein</fullName>
    </submittedName>
</protein>
<organism evidence="5">
    <name type="scientific">freshwater metagenome</name>
    <dbReference type="NCBI Taxonomy" id="449393"/>
    <lineage>
        <taxon>unclassified sequences</taxon>
        <taxon>metagenomes</taxon>
        <taxon>ecological metagenomes</taxon>
    </lineage>
</organism>
<dbReference type="GO" id="GO:0006552">
    <property type="term" value="P:L-leucine catabolic process"/>
    <property type="evidence" value="ECO:0007669"/>
    <property type="project" value="TreeGrafter"/>
</dbReference>
<dbReference type="InterPro" id="IPR043594">
    <property type="entry name" value="HMGL"/>
</dbReference>
<dbReference type="Pfam" id="PF00682">
    <property type="entry name" value="HMGL-like"/>
    <property type="match status" value="1"/>
</dbReference>